<keyword evidence="1" id="KW-1133">Transmembrane helix</keyword>
<dbReference type="EMBL" id="BOOI01000046">
    <property type="protein sequence ID" value="GIH86408.1"/>
    <property type="molecule type" value="Genomic_DNA"/>
</dbReference>
<organism evidence="2 3">
    <name type="scientific">Planobispora rosea</name>
    <dbReference type="NCBI Taxonomy" id="35762"/>
    <lineage>
        <taxon>Bacteria</taxon>
        <taxon>Bacillati</taxon>
        <taxon>Actinomycetota</taxon>
        <taxon>Actinomycetes</taxon>
        <taxon>Streptosporangiales</taxon>
        <taxon>Streptosporangiaceae</taxon>
        <taxon>Planobispora</taxon>
    </lineage>
</organism>
<dbReference type="Proteomes" id="UP000655044">
    <property type="component" value="Unassembled WGS sequence"/>
</dbReference>
<feature type="transmembrane region" description="Helical" evidence="1">
    <location>
        <begin position="219"/>
        <end position="239"/>
    </location>
</feature>
<gene>
    <name evidence="2" type="ORF">Pro02_48160</name>
</gene>
<protein>
    <submittedName>
        <fullName evidence="2">Uncharacterized protein</fullName>
    </submittedName>
</protein>
<accession>A0A8J3S3E7</accession>
<keyword evidence="3" id="KW-1185">Reference proteome</keyword>
<evidence type="ECO:0000313" key="2">
    <source>
        <dbReference type="EMBL" id="GIH86408.1"/>
    </source>
</evidence>
<name>A0A8J3S3E7_PLARO</name>
<comment type="caution">
    <text evidence="2">The sequence shown here is derived from an EMBL/GenBank/DDBJ whole genome shotgun (WGS) entry which is preliminary data.</text>
</comment>
<evidence type="ECO:0000313" key="3">
    <source>
        <dbReference type="Proteomes" id="UP000655044"/>
    </source>
</evidence>
<dbReference type="RefSeq" id="WP_189242985.1">
    <property type="nucleotide sequence ID" value="NZ_BMQP01000026.1"/>
</dbReference>
<sequence length="334" mass="35593">MVNTDLSPTGHRVLIPAYTGHSYAVDDDQAAAVLNHALGYIADGRPFTPAALADVLDVTGQSRSWLLQQLASKVRDDLLERDPSQGTYTVIDPTRVLADAHRAELELAGELDDPPATASRRHSLRLLTFDARTEAAAAMSELTALAAVLARAAEIPAITLSIGRQNEAVTGERDAATGTLVLGVDEMLLYGDATTADGQAAAGAMAYQITAATWRPPRILSLIGHVFGLAVLALMVAAITSAPAELMSALIGATLGVGLAHQHRAHHQIHALDAAAARALDEAGLDGRACLEAMFTDLERTEGRIYRWITWHLEGFPPARKRRQQLTRHYAAAA</sequence>
<reference evidence="2" key="1">
    <citation type="submission" date="2021-01" db="EMBL/GenBank/DDBJ databases">
        <title>Whole genome shotgun sequence of Planobispora rosea NBRC 15558.</title>
        <authorList>
            <person name="Komaki H."/>
            <person name="Tamura T."/>
        </authorList>
    </citation>
    <scope>NUCLEOTIDE SEQUENCE</scope>
    <source>
        <strain evidence="2">NBRC 15558</strain>
    </source>
</reference>
<keyword evidence="1" id="KW-0812">Transmembrane</keyword>
<keyword evidence="1" id="KW-0472">Membrane</keyword>
<dbReference type="AlphaFoldDB" id="A0A8J3S3E7"/>
<proteinExistence type="predicted"/>
<evidence type="ECO:0000256" key="1">
    <source>
        <dbReference type="SAM" id="Phobius"/>
    </source>
</evidence>